<gene>
    <name evidence="2" type="ORF">RINTU1_22800</name>
</gene>
<organism evidence="2 3">
    <name type="scientific">Candidatus Regiella insecticola</name>
    <dbReference type="NCBI Taxonomy" id="138073"/>
    <lineage>
        <taxon>Bacteria</taxon>
        <taxon>Pseudomonadati</taxon>
        <taxon>Pseudomonadota</taxon>
        <taxon>Gammaproteobacteria</taxon>
        <taxon>Enterobacterales</taxon>
        <taxon>Enterobacteriaceae</taxon>
        <taxon>aphid secondary symbionts</taxon>
        <taxon>Candidatus Regiella</taxon>
    </lineage>
</organism>
<protein>
    <submittedName>
        <fullName evidence="2">Uncharacterized protein</fullName>
    </submittedName>
</protein>
<evidence type="ECO:0000313" key="3">
    <source>
        <dbReference type="Proteomes" id="UP000504714"/>
    </source>
</evidence>
<dbReference type="EMBL" id="BLXO01000004">
    <property type="protein sequence ID" value="GFN46590.1"/>
    <property type="molecule type" value="Genomic_DNA"/>
</dbReference>
<reference evidence="2 3" key="1">
    <citation type="submission" date="2020-06" db="EMBL/GenBank/DDBJ databases">
        <title>The genome sequence of Candidatus Regiella insecticola strain Tut.</title>
        <authorList>
            <person name="Nikoh N."/>
            <person name="Tsuchida T."/>
            <person name="Koga R."/>
            <person name="Oshima K."/>
            <person name="Hattori M."/>
            <person name="Fukatsu T."/>
        </authorList>
    </citation>
    <scope>NUCLEOTIDE SEQUENCE [LARGE SCALE GENOMIC DNA]</scope>
    <source>
        <strain evidence="2 3">Tut</strain>
    </source>
</reference>
<dbReference type="AlphaFoldDB" id="A0A6L2ZQA4"/>
<name>A0A6L2ZQA4_9ENTR</name>
<feature type="transmembrane region" description="Helical" evidence="1">
    <location>
        <begin position="6"/>
        <end position="25"/>
    </location>
</feature>
<keyword evidence="1" id="KW-0472">Membrane</keyword>
<evidence type="ECO:0000256" key="1">
    <source>
        <dbReference type="SAM" id="Phobius"/>
    </source>
</evidence>
<evidence type="ECO:0000313" key="2">
    <source>
        <dbReference type="EMBL" id="GFN46590.1"/>
    </source>
</evidence>
<comment type="caution">
    <text evidence="2">The sequence shown here is derived from an EMBL/GenBank/DDBJ whole genome shotgun (WGS) entry which is preliminary data.</text>
</comment>
<dbReference type="Proteomes" id="UP000504714">
    <property type="component" value="Unassembled WGS sequence"/>
</dbReference>
<keyword evidence="1" id="KW-0812">Transmembrane</keyword>
<keyword evidence="1" id="KW-1133">Transmembrane helix</keyword>
<accession>A0A6L2ZQA4</accession>
<sequence>MLIYIILFIIYYLLFIIYYINYIFFKEKMLTQRNFASLSLALG</sequence>
<proteinExistence type="predicted"/>